<dbReference type="AlphaFoldDB" id="A0A0D9XZI1"/>
<keyword evidence="2" id="KW-1185">Reference proteome</keyword>
<reference evidence="2" key="2">
    <citation type="submission" date="2013-12" db="EMBL/GenBank/DDBJ databases">
        <authorList>
            <person name="Yu Y."/>
            <person name="Lee S."/>
            <person name="de Baynast K."/>
            <person name="Wissotski M."/>
            <person name="Liu L."/>
            <person name="Talag J."/>
            <person name="Goicoechea J."/>
            <person name="Angelova A."/>
            <person name="Jetty R."/>
            <person name="Kudrna D."/>
            <person name="Golser W."/>
            <person name="Rivera L."/>
            <person name="Zhang J."/>
            <person name="Wing R."/>
        </authorList>
    </citation>
    <scope>NUCLEOTIDE SEQUENCE</scope>
</reference>
<accession>A0A0D9XZI1</accession>
<reference evidence="1 2" key="1">
    <citation type="submission" date="2012-08" db="EMBL/GenBank/DDBJ databases">
        <title>Oryza genome evolution.</title>
        <authorList>
            <person name="Wing R.A."/>
        </authorList>
    </citation>
    <scope>NUCLEOTIDE SEQUENCE</scope>
</reference>
<dbReference type="HOGENOM" id="CLU_2213707_0_0_1"/>
<evidence type="ECO:0000313" key="1">
    <source>
        <dbReference type="EnsemblPlants" id="LPERR12G10560.1"/>
    </source>
</evidence>
<sequence length="107" mass="11264">MPTMPPHRGHRGACHEILTSNLCPRITGITSFLTEVEAVAGERFTLATRRGARPFYGSWVEFAAATAATGVGPGVEAETASMTAHFPETDGVSIITKDTSSEESSPA</sequence>
<reference evidence="1" key="3">
    <citation type="submission" date="2015-04" db="UniProtKB">
        <authorList>
            <consortium name="EnsemblPlants"/>
        </authorList>
    </citation>
    <scope>IDENTIFICATION</scope>
</reference>
<proteinExistence type="predicted"/>
<dbReference type="Proteomes" id="UP000032180">
    <property type="component" value="Chromosome 12"/>
</dbReference>
<dbReference type="Gramene" id="LPERR12G10560.1">
    <property type="protein sequence ID" value="LPERR12G10560.1"/>
    <property type="gene ID" value="LPERR12G10560"/>
</dbReference>
<name>A0A0D9XZI1_9ORYZ</name>
<protein>
    <submittedName>
        <fullName evidence="1">Uncharacterized protein</fullName>
    </submittedName>
</protein>
<dbReference type="EnsemblPlants" id="LPERR12G10560.1">
    <property type="protein sequence ID" value="LPERR12G10560.1"/>
    <property type="gene ID" value="LPERR12G10560"/>
</dbReference>
<evidence type="ECO:0000313" key="2">
    <source>
        <dbReference type="Proteomes" id="UP000032180"/>
    </source>
</evidence>
<organism evidence="1 2">
    <name type="scientific">Leersia perrieri</name>
    <dbReference type="NCBI Taxonomy" id="77586"/>
    <lineage>
        <taxon>Eukaryota</taxon>
        <taxon>Viridiplantae</taxon>
        <taxon>Streptophyta</taxon>
        <taxon>Embryophyta</taxon>
        <taxon>Tracheophyta</taxon>
        <taxon>Spermatophyta</taxon>
        <taxon>Magnoliopsida</taxon>
        <taxon>Liliopsida</taxon>
        <taxon>Poales</taxon>
        <taxon>Poaceae</taxon>
        <taxon>BOP clade</taxon>
        <taxon>Oryzoideae</taxon>
        <taxon>Oryzeae</taxon>
        <taxon>Oryzinae</taxon>
        <taxon>Leersia</taxon>
    </lineage>
</organism>